<dbReference type="STRING" id="1121013.GCA_000426365_01752"/>
<organism evidence="3 4">
    <name type="scientific">Arenimonas composti TR7-09 = DSM 18010</name>
    <dbReference type="NCBI Taxonomy" id="1121013"/>
    <lineage>
        <taxon>Bacteria</taxon>
        <taxon>Pseudomonadati</taxon>
        <taxon>Pseudomonadota</taxon>
        <taxon>Gammaproteobacteria</taxon>
        <taxon>Lysobacterales</taxon>
        <taxon>Lysobacteraceae</taxon>
        <taxon>Arenimonas</taxon>
    </lineage>
</organism>
<proteinExistence type="predicted"/>
<comment type="caution">
    <text evidence="3">The sequence shown here is derived from an EMBL/GenBank/DDBJ whole genome shotgun (WGS) entry which is preliminary data.</text>
</comment>
<protein>
    <recommendedName>
        <fullName evidence="2">SPOR domain-containing protein</fullName>
    </recommendedName>
</protein>
<dbReference type="Proteomes" id="UP000029391">
    <property type="component" value="Unassembled WGS sequence"/>
</dbReference>
<dbReference type="InterPro" id="IPR007730">
    <property type="entry name" value="SPOR-like_dom"/>
</dbReference>
<evidence type="ECO:0000313" key="4">
    <source>
        <dbReference type="Proteomes" id="UP000029391"/>
    </source>
</evidence>
<feature type="domain" description="SPOR" evidence="2">
    <location>
        <begin position="105"/>
        <end position="185"/>
    </location>
</feature>
<dbReference type="AlphaFoldDB" id="A0A091BC43"/>
<name>A0A091BC43_9GAMM</name>
<accession>A0A091BC43</accession>
<dbReference type="GO" id="GO:0042834">
    <property type="term" value="F:peptidoglycan binding"/>
    <property type="evidence" value="ECO:0007669"/>
    <property type="project" value="InterPro"/>
</dbReference>
<dbReference type="OrthoDB" id="5986009at2"/>
<sequence length="218" mass="23001">MILRGLVVFLCCLNLGVGLWWALQREKPVLLPPPVDTGVGSLVLLGEAGPPPTPEQADTAGIPVPVPADVECLTLGPFATPAEMRAAMGALAPHVARIEFREVAAGESRGWRVFLPAAGDREQALAAGRALAAKGVNDYYVVTGGADVNTVSLGAFRDLANAERRRDQIAALGFEPVLEARPAAAPVWWIDLASEPGLDWAALLPRREGVSAQALECR</sequence>
<reference evidence="3 4" key="1">
    <citation type="submission" date="2013-09" db="EMBL/GenBank/DDBJ databases">
        <title>Genome sequencing of Arenimonas composti.</title>
        <authorList>
            <person name="Chen F."/>
            <person name="Wang G."/>
        </authorList>
    </citation>
    <scope>NUCLEOTIDE SEQUENCE [LARGE SCALE GENOMIC DNA]</scope>
    <source>
        <strain evidence="3 4">TR7-09</strain>
    </source>
</reference>
<evidence type="ECO:0000256" key="1">
    <source>
        <dbReference type="SAM" id="Phobius"/>
    </source>
</evidence>
<feature type="transmembrane region" description="Helical" evidence="1">
    <location>
        <begin position="6"/>
        <end position="23"/>
    </location>
</feature>
<dbReference type="InterPro" id="IPR036680">
    <property type="entry name" value="SPOR-like_sf"/>
</dbReference>
<keyword evidence="1" id="KW-0812">Transmembrane</keyword>
<dbReference type="Pfam" id="PF05036">
    <property type="entry name" value="SPOR"/>
    <property type="match status" value="1"/>
</dbReference>
<gene>
    <name evidence="3" type="ORF">P873_07780</name>
</gene>
<evidence type="ECO:0000259" key="2">
    <source>
        <dbReference type="PROSITE" id="PS51724"/>
    </source>
</evidence>
<keyword evidence="4" id="KW-1185">Reference proteome</keyword>
<keyword evidence="1" id="KW-1133">Transmembrane helix</keyword>
<dbReference type="PROSITE" id="PS51724">
    <property type="entry name" value="SPOR"/>
    <property type="match status" value="1"/>
</dbReference>
<dbReference type="eggNOG" id="ENOG503300Q">
    <property type="taxonomic scope" value="Bacteria"/>
</dbReference>
<dbReference type="RefSeq" id="WP_026817000.1">
    <property type="nucleotide sequence ID" value="NZ_AUFF01000003.1"/>
</dbReference>
<evidence type="ECO:0000313" key="3">
    <source>
        <dbReference type="EMBL" id="KFN50248.1"/>
    </source>
</evidence>
<dbReference type="Gene3D" id="3.30.70.1070">
    <property type="entry name" value="Sporulation related repeat"/>
    <property type="match status" value="1"/>
</dbReference>
<keyword evidence="1" id="KW-0472">Membrane</keyword>
<dbReference type="EMBL" id="AWXU01000021">
    <property type="protein sequence ID" value="KFN50248.1"/>
    <property type="molecule type" value="Genomic_DNA"/>
</dbReference>